<evidence type="ECO:0000313" key="8">
    <source>
        <dbReference type="EMBL" id="PWN86899.1"/>
    </source>
</evidence>
<dbReference type="GO" id="GO:0016020">
    <property type="term" value="C:membrane"/>
    <property type="evidence" value="ECO:0007669"/>
    <property type="project" value="UniProtKB-SubCell"/>
</dbReference>
<evidence type="ECO:0000256" key="5">
    <source>
        <dbReference type="SAM" id="MobiDB-lite"/>
    </source>
</evidence>
<feature type="transmembrane region" description="Helical" evidence="6">
    <location>
        <begin position="109"/>
        <end position="128"/>
    </location>
</feature>
<sequence length="514" mass="54672">MMSDVAHTTGDEVVPPLSSAKDNNTTVKEHELFRGKWQLYTFVGAILLGQGVNMMPFGATLSSQLIIARELGVADDAGQITWIVAAFSMTAAFFVLIGGRLSDIYGPRIIWQASMAWMMVWNLVTSFARSPPFFDACRGLAGISSGMLLPAGIGLLARCYPPGVGRAVVFGLFGALAPFSAAGGSIFETLLAQLVSSAWIWRLLAFKCALTLLLGILAMPLSIGQGGGGSLDVVGAFLGAAGLLLFNFAFSQSTVDDWGAASISTLVVGLALLFAFALWESFVAKEPILPFDIWKAPTFGWVLLSAFLGFMTFGVWVIYASQFFLQIRHLSPLLTQAYWTPFTLGAFFAALLGAFLVRTVPAQVIFLAGLVSLCLSNILMATAPERGIYWTYPFFSTLFAALGPDFIFTATQLIASNTVKASQQGVAGSLVGTVLNVGLALGAGLGANVELHVNAGGTRPFDGKRGAFYLAIGLAVTGMMIVVAFVRLPKDGRVGYEKSDEEKQTATPGEEERV</sequence>
<dbReference type="RefSeq" id="XP_025374097.1">
    <property type="nucleotide sequence ID" value="XM_025525392.1"/>
</dbReference>
<dbReference type="InterPro" id="IPR036259">
    <property type="entry name" value="MFS_trans_sf"/>
</dbReference>
<dbReference type="GO" id="GO:0022857">
    <property type="term" value="F:transmembrane transporter activity"/>
    <property type="evidence" value="ECO:0007669"/>
    <property type="project" value="InterPro"/>
</dbReference>
<evidence type="ECO:0000256" key="4">
    <source>
        <dbReference type="ARBA" id="ARBA00023136"/>
    </source>
</evidence>
<feature type="transmembrane region" description="Helical" evidence="6">
    <location>
        <begin position="299"/>
        <end position="319"/>
    </location>
</feature>
<feature type="transmembrane region" description="Helical" evidence="6">
    <location>
        <begin position="233"/>
        <end position="252"/>
    </location>
</feature>
<dbReference type="GeneID" id="37047308"/>
<protein>
    <submittedName>
        <fullName evidence="8">MFS general substrate transporter</fullName>
    </submittedName>
</protein>
<keyword evidence="3 6" id="KW-1133">Transmembrane helix</keyword>
<keyword evidence="2 6" id="KW-0812">Transmembrane</keyword>
<keyword evidence="4 6" id="KW-0472">Membrane</keyword>
<dbReference type="Gene3D" id="1.20.1250.20">
    <property type="entry name" value="MFS general substrate transporter like domains"/>
    <property type="match status" value="2"/>
</dbReference>
<dbReference type="AlphaFoldDB" id="A0A316YCD6"/>
<feature type="transmembrane region" description="Helical" evidence="6">
    <location>
        <begin position="79"/>
        <end position="97"/>
    </location>
</feature>
<dbReference type="InterPro" id="IPR011701">
    <property type="entry name" value="MFS"/>
</dbReference>
<feature type="transmembrane region" description="Helical" evidence="6">
    <location>
        <begin position="339"/>
        <end position="357"/>
    </location>
</feature>
<dbReference type="PANTHER" id="PTHR42718:SF1">
    <property type="entry name" value="LOW AFFINITY AMMONIUM TRANSPORTER"/>
    <property type="match status" value="1"/>
</dbReference>
<dbReference type="OrthoDB" id="440755at2759"/>
<dbReference type="STRING" id="215250.A0A316YCD6"/>
<proteinExistence type="predicted"/>
<comment type="subcellular location">
    <subcellularLocation>
        <location evidence="1">Membrane</location>
        <topology evidence="1">Multi-pass membrane protein</topology>
    </subcellularLocation>
</comment>
<gene>
    <name evidence="8" type="ORF">FA10DRAFT_304771</name>
</gene>
<name>A0A316YCD6_9BASI</name>
<evidence type="ECO:0000256" key="2">
    <source>
        <dbReference type="ARBA" id="ARBA00022692"/>
    </source>
</evidence>
<feature type="transmembrane region" description="Helical" evidence="6">
    <location>
        <begin position="199"/>
        <end position="221"/>
    </location>
</feature>
<feature type="region of interest" description="Disordered" evidence="5">
    <location>
        <begin position="1"/>
        <end position="22"/>
    </location>
</feature>
<feature type="transmembrane region" description="Helical" evidence="6">
    <location>
        <begin position="140"/>
        <end position="160"/>
    </location>
</feature>
<dbReference type="PANTHER" id="PTHR42718">
    <property type="entry name" value="MAJOR FACILITATOR SUPERFAMILY MULTIDRUG TRANSPORTER MFSC"/>
    <property type="match status" value="1"/>
</dbReference>
<dbReference type="PROSITE" id="PS50850">
    <property type="entry name" value="MFS"/>
    <property type="match status" value="1"/>
</dbReference>
<dbReference type="InterPro" id="IPR020846">
    <property type="entry name" value="MFS_dom"/>
</dbReference>
<reference evidence="8 9" key="1">
    <citation type="journal article" date="2018" name="Mol. Biol. Evol.">
        <title>Broad Genomic Sampling Reveals a Smut Pathogenic Ancestry of the Fungal Clade Ustilaginomycotina.</title>
        <authorList>
            <person name="Kijpornyongpan T."/>
            <person name="Mondo S.J."/>
            <person name="Barry K."/>
            <person name="Sandor L."/>
            <person name="Lee J."/>
            <person name="Lipzen A."/>
            <person name="Pangilinan J."/>
            <person name="LaButti K."/>
            <person name="Hainaut M."/>
            <person name="Henrissat B."/>
            <person name="Grigoriev I.V."/>
            <person name="Spatafora J.W."/>
            <person name="Aime M.C."/>
        </authorList>
    </citation>
    <scope>NUCLEOTIDE SEQUENCE [LARGE SCALE GENOMIC DNA]</scope>
    <source>
        <strain evidence="8 9">MCA 4198</strain>
    </source>
</reference>
<feature type="transmembrane region" description="Helical" evidence="6">
    <location>
        <begin position="39"/>
        <end position="59"/>
    </location>
</feature>
<dbReference type="EMBL" id="KZ819642">
    <property type="protein sequence ID" value="PWN86899.1"/>
    <property type="molecule type" value="Genomic_DNA"/>
</dbReference>
<evidence type="ECO:0000259" key="7">
    <source>
        <dbReference type="PROSITE" id="PS50850"/>
    </source>
</evidence>
<feature type="transmembrane region" description="Helical" evidence="6">
    <location>
        <begin position="426"/>
        <end position="447"/>
    </location>
</feature>
<feature type="transmembrane region" description="Helical" evidence="6">
    <location>
        <begin position="467"/>
        <end position="488"/>
    </location>
</feature>
<dbReference type="Pfam" id="PF07690">
    <property type="entry name" value="MFS_1"/>
    <property type="match status" value="1"/>
</dbReference>
<dbReference type="InParanoid" id="A0A316YCD6"/>
<evidence type="ECO:0000256" key="6">
    <source>
        <dbReference type="SAM" id="Phobius"/>
    </source>
</evidence>
<feature type="domain" description="Major facilitator superfamily (MFS) profile" evidence="7">
    <location>
        <begin position="37"/>
        <end position="490"/>
    </location>
</feature>
<feature type="transmembrane region" description="Helical" evidence="6">
    <location>
        <begin position="364"/>
        <end position="383"/>
    </location>
</feature>
<evidence type="ECO:0000256" key="3">
    <source>
        <dbReference type="ARBA" id="ARBA00022989"/>
    </source>
</evidence>
<feature type="transmembrane region" description="Helical" evidence="6">
    <location>
        <begin position="258"/>
        <end position="279"/>
    </location>
</feature>
<keyword evidence="9" id="KW-1185">Reference proteome</keyword>
<evidence type="ECO:0000256" key="1">
    <source>
        <dbReference type="ARBA" id="ARBA00004141"/>
    </source>
</evidence>
<accession>A0A316YCD6</accession>
<dbReference type="Proteomes" id="UP000245768">
    <property type="component" value="Unassembled WGS sequence"/>
</dbReference>
<feature type="transmembrane region" description="Helical" evidence="6">
    <location>
        <begin position="389"/>
        <end position="414"/>
    </location>
</feature>
<organism evidence="8 9">
    <name type="scientific">Acaromyces ingoldii</name>
    <dbReference type="NCBI Taxonomy" id="215250"/>
    <lineage>
        <taxon>Eukaryota</taxon>
        <taxon>Fungi</taxon>
        <taxon>Dikarya</taxon>
        <taxon>Basidiomycota</taxon>
        <taxon>Ustilaginomycotina</taxon>
        <taxon>Exobasidiomycetes</taxon>
        <taxon>Exobasidiales</taxon>
        <taxon>Cryptobasidiaceae</taxon>
        <taxon>Acaromyces</taxon>
    </lineage>
</organism>
<evidence type="ECO:0000313" key="9">
    <source>
        <dbReference type="Proteomes" id="UP000245768"/>
    </source>
</evidence>
<dbReference type="SUPFAM" id="SSF103473">
    <property type="entry name" value="MFS general substrate transporter"/>
    <property type="match status" value="1"/>
</dbReference>
<feature type="transmembrane region" description="Helical" evidence="6">
    <location>
        <begin position="167"/>
        <end position="187"/>
    </location>
</feature>